<name>A0A841H458_9BACT</name>
<dbReference type="Gene3D" id="2.60.40.1820">
    <property type="match status" value="1"/>
</dbReference>
<protein>
    <submittedName>
        <fullName evidence="3">LEA14-like dessication related protein</fullName>
    </submittedName>
</protein>
<dbReference type="SUPFAM" id="SSF117070">
    <property type="entry name" value="LEA14-like"/>
    <property type="match status" value="1"/>
</dbReference>
<feature type="chain" id="PRO_5032374455" evidence="1">
    <location>
        <begin position="28"/>
        <end position="170"/>
    </location>
</feature>
<evidence type="ECO:0000256" key="1">
    <source>
        <dbReference type="SAM" id="SignalP"/>
    </source>
</evidence>
<dbReference type="GO" id="GO:0009269">
    <property type="term" value="P:response to desiccation"/>
    <property type="evidence" value="ECO:0007669"/>
    <property type="project" value="InterPro"/>
</dbReference>
<evidence type="ECO:0000313" key="3">
    <source>
        <dbReference type="EMBL" id="MBB6072780.1"/>
    </source>
</evidence>
<reference evidence="3 4" key="1">
    <citation type="submission" date="2020-08" db="EMBL/GenBank/DDBJ databases">
        <title>Genomic Encyclopedia of Type Strains, Phase IV (KMG-IV): sequencing the most valuable type-strain genomes for metagenomic binning, comparative biology and taxonomic classification.</title>
        <authorList>
            <person name="Goeker M."/>
        </authorList>
    </citation>
    <scope>NUCLEOTIDE SEQUENCE [LARGE SCALE GENOMIC DNA]</scope>
    <source>
        <strain evidence="3 4">DSM 29007</strain>
    </source>
</reference>
<dbReference type="Proteomes" id="UP000582837">
    <property type="component" value="Unassembled WGS sequence"/>
</dbReference>
<dbReference type="AlphaFoldDB" id="A0A841H458"/>
<keyword evidence="1" id="KW-0732">Signal</keyword>
<dbReference type="RefSeq" id="WP_170035497.1">
    <property type="nucleotide sequence ID" value="NZ_JABDTL010000001.1"/>
</dbReference>
<gene>
    <name evidence="3" type="ORF">HNQ61_004444</name>
</gene>
<organism evidence="3 4">
    <name type="scientific">Longimicrobium terrae</name>
    <dbReference type="NCBI Taxonomy" id="1639882"/>
    <lineage>
        <taxon>Bacteria</taxon>
        <taxon>Pseudomonadati</taxon>
        <taxon>Gemmatimonadota</taxon>
        <taxon>Longimicrobiia</taxon>
        <taxon>Longimicrobiales</taxon>
        <taxon>Longimicrobiaceae</taxon>
        <taxon>Longimicrobium</taxon>
    </lineage>
</organism>
<feature type="domain" description="Water stress and hypersensitive response" evidence="2">
    <location>
        <begin position="34"/>
        <end position="164"/>
    </location>
</feature>
<feature type="signal peptide" evidence="1">
    <location>
        <begin position="1"/>
        <end position="27"/>
    </location>
</feature>
<dbReference type="InterPro" id="IPR004864">
    <property type="entry name" value="LEA_2"/>
</dbReference>
<dbReference type="SMART" id="SM00769">
    <property type="entry name" value="WHy"/>
    <property type="match status" value="1"/>
</dbReference>
<proteinExistence type="predicted"/>
<dbReference type="InterPro" id="IPR013990">
    <property type="entry name" value="WHy-dom"/>
</dbReference>
<keyword evidence="4" id="KW-1185">Reference proteome</keyword>
<comment type="caution">
    <text evidence="3">The sequence shown here is derived from an EMBL/GenBank/DDBJ whole genome shotgun (WGS) entry which is preliminary data.</text>
</comment>
<dbReference type="PROSITE" id="PS51257">
    <property type="entry name" value="PROKAR_LIPOPROTEIN"/>
    <property type="match status" value="1"/>
</dbReference>
<dbReference type="Pfam" id="PF03168">
    <property type="entry name" value="LEA_2"/>
    <property type="match status" value="1"/>
</dbReference>
<sequence>MIINRNQPRRALAVAAMLLLALSSACAGFRQPEIELENVSIGTLGLTGGSLMVNLRVTNPNPVGVRAEDLRYQLSLRAPGDTASSSRNANWIPVADGTYDEDVTIRANETRTVSIPVDFSYAELGPAFRSVLRSGRLDYRATGTVRVRAAGASRQVPFRKNGSVNVLGGR</sequence>
<dbReference type="EMBL" id="JACHIA010000018">
    <property type="protein sequence ID" value="MBB6072780.1"/>
    <property type="molecule type" value="Genomic_DNA"/>
</dbReference>
<evidence type="ECO:0000259" key="2">
    <source>
        <dbReference type="SMART" id="SM00769"/>
    </source>
</evidence>
<accession>A0A841H458</accession>
<evidence type="ECO:0000313" key="4">
    <source>
        <dbReference type="Proteomes" id="UP000582837"/>
    </source>
</evidence>